<comment type="caution">
    <text evidence="1">The sequence shown here is derived from an EMBL/GenBank/DDBJ whole genome shotgun (WGS) entry which is preliminary data.</text>
</comment>
<protein>
    <submittedName>
        <fullName evidence="1">Transposase</fullName>
    </submittedName>
</protein>
<dbReference type="PATRIC" id="fig|1454004.3.peg.3486"/>
<sequence length="178" mass="20474">MVPSCQRVKLWANGWGWIVRSHDPIRSLDQPGPERWAALPLDSQRKPFETGRFSLKFRPIHHRLADRVRTHIFLCMLAYYVEWYTRESWRDLMLADTDQEAKATRDREASTDGRFRQPATHRIGHAGTRHAPCLVSLIYQGINMANIHYPITDLLDAADFISHGGLARTPPHNPALAE</sequence>
<evidence type="ECO:0000313" key="1">
    <source>
        <dbReference type="EMBL" id="EXI85802.1"/>
    </source>
</evidence>
<accession>A0A011Q988</accession>
<proteinExistence type="predicted"/>
<dbReference type="Proteomes" id="UP000022141">
    <property type="component" value="Unassembled WGS sequence"/>
</dbReference>
<dbReference type="eggNOG" id="COG5421">
    <property type="taxonomic scope" value="Bacteria"/>
</dbReference>
<evidence type="ECO:0000313" key="2">
    <source>
        <dbReference type="Proteomes" id="UP000022141"/>
    </source>
</evidence>
<keyword evidence="2" id="KW-1185">Reference proteome</keyword>
<dbReference type="EMBL" id="JEMY01000050">
    <property type="protein sequence ID" value="EXI85802.1"/>
    <property type="molecule type" value="Genomic_DNA"/>
</dbReference>
<dbReference type="AlphaFoldDB" id="A0A011Q988"/>
<name>A0A011Q988_ACCRE</name>
<organism evidence="1 2">
    <name type="scientific">Accumulibacter regalis</name>
    <dbReference type="NCBI Taxonomy" id="522306"/>
    <lineage>
        <taxon>Bacteria</taxon>
        <taxon>Pseudomonadati</taxon>
        <taxon>Pseudomonadota</taxon>
        <taxon>Betaproteobacteria</taxon>
        <taxon>Candidatus Accumulibacter</taxon>
    </lineage>
</organism>
<reference evidence="1" key="1">
    <citation type="submission" date="2014-02" db="EMBL/GenBank/DDBJ databases">
        <title>Expanding our view of genomic diversity in Candidatus Accumulibacter clades.</title>
        <authorList>
            <person name="Skennerton C.T."/>
            <person name="Barr J.J."/>
            <person name="Slater F.R."/>
            <person name="Bond P.L."/>
            <person name="Tyson G.W."/>
        </authorList>
    </citation>
    <scope>NUCLEOTIDE SEQUENCE [LARGE SCALE GENOMIC DNA]</scope>
</reference>
<gene>
    <name evidence="1" type="ORF">AW11_03382</name>
</gene>
<dbReference type="STRING" id="1454004.AW11_03382"/>